<evidence type="ECO:0000313" key="1">
    <source>
        <dbReference type="EMBL" id="SDH82179.1"/>
    </source>
</evidence>
<organism evidence="1 2">
    <name type="scientific">Nonomuraea jiangxiensis</name>
    <dbReference type="NCBI Taxonomy" id="633440"/>
    <lineage>
        <taxon>Bacteria</taxon>
        <taxon>Bacillati</taxon>
        <taxon>Actinomycetota</taxon>
        <taxon>Actinomycetes</taxon>
        <taxon>Streptosporangiales</taxon>
        <taxon>Streptosporangiaceae</taxon>
        <taxon>Nonomuraea</taxon>
    </lineage>
</organism>
<reference evidence="1 2" key="1">
    <citation type="submission" date="2016-10" db="EMBL/GenBank/DDBJ databases">
        <authorList>
            <person name="de Groot N.N."/>
        </authorList>
    </citation>
    <scope>NUCLEOTIDE SEQUENCE [LARGE SCALE GENOMIC DNA]</scope>
    <source>
        <strain evidence="1 2">CGMCC 4.6533</strain>
    </source>
</reference>
<dbReference type="Proteomes" id="UP000199202">
    <property type="component" value="Unassembled WGS sequence"/>
</dbReference>
<dbReference type="STRING" id="633440.SAMN05421869_103335"/>
<dbReference type="RefSeq" id="WP_090930245.1">
    <property type="nucleotide sequence ID" value="NZ_FNDJ01000003.1"/>
</dbReference>
<keyword evidence="2" id="KW-1185">Reference proteome</keyword>
<dbReference type="Gene3D" id="3.30.1310.10">
    <property type="entry name" value="Nucleoid-associated protein YbaB-like domain"/>
    <property type="match status" value="1"/>
</dbReference>
<evidence type="ECO:0000313" key="2">
    <source>
        <dbReference type="Proteomes" id="UP000199202"/>
    </source>
</evidence>
<protein>
    <recommendedName>
        <fullName evidence="3">YbaB/EbfC DNA-binding family protein</fullName>
    </recommendedName>
</protein>
<dbReference type="OrthoDB" id="3829223at2"/>
<accession>A0A1G8FJH5</accession>
<sequence>MQEFGDFAKIDIDKLLEGADKQIALLGEFQKNVTSLVGRAQDEDGFVTVEYAQEGVRELELHPKAMRLSSGELAELIKATLKDATDDFQKQLHETAGGLFGEEDNPMKFATDPEAMTERLNAAQRMHDRAFEDVMGELDGIRRRLGL</sequence>
<evidence type="ECO:0008006" key="3">
    <source>
        <dbReference type="Google" id="ProtNLM"/>
    </source>
</evidence>
<proteinExistence type="predicted"/>
<dbReference type="AlphaFoldDB" id="A0A1G8FJH5"/>
<dbReference type="InterPro" id="IPR036894">
    <property type="entry name" value="YbaB-like_sf"/>
</dbReference>
<gene>
    <name evidence="1" type="ORF">SAMN05421869_103335</name>
</gene>
<dbReference type="EMBL" id="FNDJ01000003">
    <property type="protein sequence ID" value="SDH82179.1"/>
    <property type="molecule type" value="Genomic_DNA"/>
</dbReference>
<name>A0A1G8FJH5_9ACTN</name>